<dbReference type="PANTHER" id="PTHR11067">
    <property type="entry name" value="INOSINE TRIPHOSPHATE PYROPHOSPHATASE/HAM1 PROTEIN"/>
    <property type="match status" value="1"/>
</dbReference>
<dbReference type="InterPro" id="IPR002637">
    <property type="entry name" value="RdgB/HAM1"/>
</dbReference>
<reference evidence="3 4" key="1">
    <citation type="submission" date="2017-11" db="EMBL/GenBank/DDBJ databases">
        <title>Draft Genome Sequence of Lactobacillus curieae NBRC 111893 isolated from Koso, a Japanese sugar-Vegetable Fermented Beverage.</title>
        <authorList>
            <person name="Chiou T.Y."/>
            <person name="Oshima K."/>
            <person name="Suda W."/>
            <person name="Hattori M."/>
            <person name="Takahashi T."/>
        </authorList>
    </citation>
    <scope>NUCLEOTIDE SEQUENCE [LARGE SCALE GENOMIC DNA]</scope>
    <source>
        <strain evidence="3 4">NBRC111893</strain>
    </source>
</reference>
<dbReference type="RefSeq" id="WP_125008646.1">
    <property type="nucleotide sequence ID" value="NZ_BEXA01000004.1"/>
</dbReference>
<proteinExistence type="inferred from homology"/>
<dbReference type="SUPFAM" id="SSF52972">
    <property type="entry name" value="ITPase-like"/>
    <property type="match status" value="1"/>
</dbReference>
<keyword evidence="2 3" id="KW-0378">Hydrolase</keyword>
<dbReference type="Proteomes" id="UP000286974">
    <property type="component" value="Unassembled WGS sequence"/>
</dbReference>
<name>A0A401FN86_9LACO</name>
<evidence type="ECO:0000256" key="2">
    <source>
        <dbReference type="ARBA" id="ARBA00022801"/>
    </source>
</evidence>
<dbReference type="Gene3D" id="3.90.950.10">
    <property type="match status" value="1"/>
</dbReference>
<dbReference type="GO" id="GO:0009143">
    <property type="term" value="P:nucleoside triphosphate catabolic process"/>
    <property type="evidence" value="ECO:0007669"/>
    <property type="project" value="InterPro"/>
</dbReference>
<comment type="similarity">
    <text evidence="1">Belongs to the HAM1 NTPase family.</text>
</comment>
<dbReference type="AlphaFoldDB" id="A0A401FN86"/>
<dbReference type="PANTHER" id="PTHR11067:SF9">
    <property type="entry name" value="INOSINE TRIPHOSPHATE PYROPHOSPHATASE"/>
    <property type="match status" value="1"/>
</dbReference>
<evidence type="ECO:0000256" key="1">
    <source>
        <dbReference type="ARBA" id="ARBA00008023"/>
    </source>
</evidence>
<dbReference type="GO" id="GO:0017111">
    <property type="term" value="F:ribonucleoside triphosphate phosphatase activity"/>
    <property type="evidence" value="ECO:0007669"/>
    <property type="project" value="UniProtKB-EC"/>
</dbReference>
<evidence type="ECO:0000313" key="4">
    <source>
        <dbReference type="Proteomes" id="UP000286974"/>
    </source>
</evidence>
<dbReference type="InterPro" id="IPR029001">
    <property type="entry name" value="ITPase-like_fam"/>
</dbReference>
<protein>
    <submittedName>
        <fullName evidence="3">Nucleoside 5-triphosphatase RdgB</fullName>
        <ecNumber evidence="3">3.6.1.15</ecNumber>
    </submittedName>
</protein>
<comment type="caution">
    <text evidence="3">The sequence shown here is derived from an EMBL/GenBank/DDBJ whole genome shotgun (WGS) entry which is preliminary data.</text>
</comment>
<dbReference type="EMBL" id="BEXA01000004">
    <property type="protein sequence ID" value="GAY73855.1"/>
    <property type="molecule type" value="Genomic_DNA"/>
</dbReference>
<evidence type="ECO:0000313" key="3">
    <source>
        <dbReference type="EMBL" id="GAY73855.1"/>
    </source>
</evidence>
<organism evidence="3 4">
    <name type="scientific">Lentilactobacillus kosonis</name>
    <dbReference type="NCBI Taxonomy" id="2810561"/>
    <lineage>
        <taxon>Bacteria</taxon>
        <taxon>Bacillati</taxon>
        <taxon>Bacillota</taxon>
        <taxon>Bacilli</taxon>
        <taxon>Lactobacillales</taxon>
        <taxon>Lactobacillaceae</taxon>
        <taxon>Lentilactobacillus</taxon>
    </lineage>
</organism>
<dbReference type="OrthoDB" id="2142580at2"/>
<dbReference type="EC" id="3.6.1.15" evidence="3"/>
<keyword evidence="4" id="KW-1185">Reference proteome</keyword>
<dbReference type="GO" id="GO:0005829">
    <property type="term" value="C:cytosol"/>
    <property type="evidence" value="ECO:0007669"/>
    <property type="project" value="TreeGrafter"/>
</dbReference>
<dbReference type="Pfam" id="PF01725">
    <property type="entry name" value="Ham1p_like"/>
    <property type="match status" value="1"/>
</dbReference>
<sequence>MGIPSRFIIASNNKSKTAELIKCFSWLGQTAISYQQLLGRLEFPTEGTTSYLDNATGKAQFIADQLPNEWVVGDDSGMILAAYPDQLGVLTARQLKGKFVTADDLNHVIIDLVTGKSRNVQMRSYLVAIHGATKVLAEGEFDGQISAQPVGTNGRGFDQILQPEGYFQTLAQLTDEEKMPLLHRTKAIENLLQQLRSEDNAN</sequence>
<accession>A0A401FN86</accession>
<dbReference type="GO" id="GO:0047429">
    <property type="term" value="F:nucleoside triphosphate diphosphatase activity"/>
    <property type="evidence" value="ECO:0007669"/>
    <property type="project" value="InterPro"/>
</dbReference>
<gene>
    <name evidence="3" type="ORF">NBRC111893_2001</name>
</gene>